<dbReference type="UniPathway" id="UPA00138"/>
<dbReference type="AlphaFoldDB" id="A0A1H4LJ07"/>
<name>A0A1H4LJ07_9MICO</name>
<dbReference type="PROSITE" id="PS51440">
    <property type="entry name" value="TIM_2"/>
    <property type="match status" value="1"/>
</dbReference>
<dbReference type="GO" id="GO:0005829">
    <property type="term" value="C:cytosol"/>
    <property type="evidence" value="ECO:0007669"/>
    <property type="project" value="TreeGrafter"/>
</dbReference>
<evidence type="ECO:0000313" key="4">
    <source>
        <dbReference type="Proteomes" id="UP000199183"/>
    </source>
</evidence>
<comment type="subcellular location">
    <subcellularLocation>
        <location evidence="2">Cytoplasm</location>
    </subcellularLocation>
</comment>
<protein>
    <recommendedName>
        <fullName evidence="2">Triosephosphate isomerase</fullName>
        <ecNumber evidence="2">5.3.1.1</ecNumber>
    </recommendedName>
</protein>
<dbReference type="EMBL" id="FNRY01000001">
    <property type="protein sequence ID" value="SEB70674.1"/>
    <property type="molecule type" value="Genomic_DNA"/>
</dbReference>
<dbReference type="GO" id="GO:0006094">
    <property type="term" value="P:gluconeogenesis"/>
    <property type="evidence" value="ECO:0007669"/>
    <property type="project" value="UniProtKB-UniPathway"/>
</dbReference>
<dbReference type="GO" id="GO:0046166">
    <property type="term" value="P:glyceraldehyde-3-phosphate biosynthetic process"/>
    <property type="evidence" value="ECO:0007669"/>
    <property type="project" value="TreeGrafter"/>
</dbReference>
<dbReference type="EC" id="5.3.1.1" evidence="2"/>
<dbReference type="CDD" id="cd00311">
    <property type="entry name" value="TIM"/>
    <property type="match status" value="1"/>
</dbReference>
<keyword evidence="2" id="KW-0324">Glycolysis</keyword>
<keyword evidence="2" id="KW-0963">Cytoplasm</keyword>
<dbReference type="PANTHER" id="PTHR21139">
    <property type="entry name" value="TRIOSEPHOSPHATE ISOMERASE"/>
    <property type="match status" value="1"/>
</dbReference>
<dbReference type="InterPro" id="IPR035990">
    <property type="entry name" value="TIM_sf"/>
</dbReference>
<reference evidence="3 4" key="1">
    <citation type="submission" date="2016-10" db="EMBL/GenBank/DDBJ databases">
        <authorList>
            <person name="de Groot N.N."/>
        </authorList>
    </citation>
    <scope>NUCLEOTIDE SEQUENCE [LARGE SCALE GENOMIC DNA]</scope>
    <source>
        <strain evidence="3 4">DSM 21799</strain>
    </source>
</reference>
<proteinExistence type="inferred from homology"/>
<organism evidence="3 4">
    <name type="scientific">Paramicrobacterium humi</name>
    <dbReference type="NCBI Taxonomy" id="640635"/>
    <lineage>
        <taxon>Bacteria</taxon>
        <taxon>Bacillati</taxon>
        <taxon>Actinomycetota</taxon>
        <taxon>Actinomycetes</taxon>
        <taxon>Micrococcales</taxon>
        <taxon>Microbacteriaceae</taxon>
        <taxon>Paramicrobacterium</taxon>
    </lineage>
</organism>
<keyword evidence="2" id="KW-0312">Gluconeogenesis</keyword>
<gene>
    <name evidence="3" type="ORF">SAMN04489806_1561</name>
</gene>
<dbReference type="UniPathway" id="UPA00109">
    <property type="reaction ID" value="UER00189"/>
</dbReference>
<evidence type="ECO:0000256" key="1">
    <source>
        <dbReference type="ARBA" id="ARBA00023235"/>
    </source>
</evidence>
<keyword evidence="4" id="KW-1185">Reference proteome</keyword>
<dbReference type="GO" id="GO:0006096">
    <property type="term" value="P:glycolytic process"/>
    <property type="evidence" value="ECO:0007669"/>
    <property type="project" value="UniProtKB-UniPathway"/>
</dbReference>
<comment type="subunit">
    <text evidence="2">Homodimer.</text>
</comment>
<dbReference type="STRING" id="640635.SAMN04489806_1561"/>
<comment type="pathway">
    <text evidence="2">Carbohydrate biosynthesis; gluconeogenesis.</text>
</comment>
<comment type="pathway">
    <text evidence="2">Carbohydrate degradation; glycolysis; D-glyceraldehyde 3-phosphate from glycerone phosphate: step 1/1.</text>
</comment>
<comment type="catalytic activity">
    <reaction evidence="2">
        <text>D-glyceraldehyde 3-phosphate = dihydroxyacetone phosphate</text>
        <dbReference type="Rhea" id="RHEA:18585"/>
        <dbReference type="ChEBI" id="CHEBI:57642"/>
        <dbReference type="ChEBI" id="CHEBI:59776"/>
        <dbReference type="EC" id="5.3.1.1"/>
    </reaction>
</comment>
<dbReference type="RefSeq" id="WP_176980767.1">
    <property type="nucleotide sequence ID" value="NZ_FNRY01000001.1"/>
</dbReference>
<keyword evidence="1 2" id="KW-0413">Isomerase</keyword>
<dbReference type="SUPFAM" id="SSF51351">
    <property type="entry name" value="Triosephosphate isomerase (TIM)"/>
    <property type="match status" value="1"/>
</dbReference>
<comment type="similarity">
    <text evidence="2">Belongs to the triosephosphate isomerase family.</text>
</comment>
<dbReference type="InterPro" id="IPR013785">
    <property type="entry name" value="Aldolase_TIM"/>
</dbReference>
<accession>A0A1H4LJ07</accession>
<evidence type="ECO:0000256" key="2">
    <source>
        <dbReference type="RuleBase" id="RU363013"/>
    </source>
</evidence>
<dbReference type="Pfam" id="PF00121">
    <property type="entry name" value="TIM"/>
    <property type="match status" value="1"/>
</dbReference>
<dbReference type="GO" id="GO:0004807">
    <property type="term" value="F:triose-phosphate isomerase activity"/>
    <property type="evidence" value="ECO:0007669"/>
    <property type="project" value="UniProtKB-EC"/>
</dbReference>
<sequence>MSASPYVIGVSLKMYFSHARTVEWCRAVADIARSHTAIADGDAELFVIPSYLSVPAAREILGDLAAVGAQDLATEDSGAFTGEVSGAQIAEFGCRVVEVGHAERRRLFGETEEIVRQKTDAALRNGLAPVLCIGEADKQDPSDAAAECIRQLDDALSLAREAGHGGRVIVAYEPFWAIGASEPASPDYIRAVCSRLRDHVRSLTDFPRSAVIYGGSAGPGLLSTIGDDVDGLFLGRFSHDPAAVATILDEVHALSSADAARTAH</sequence>
<dbReference type="GO" id="GO:0019563">
    <property type="term" value="P:glycerol catabolic process"/>
    <property type="evidence" value="ECO:0007669"/>
    <property type="project" value="TreeGrafter"/>
</dbReference>
<dbReference type="Gene3D" id="3.20.20.70">
    <property type="entry name" value="Aldolase class I"/>
    <property type="match status" value="1"/>
</dbReference>
<dbReference type="InterPro" id="IPR000652">
    <property type="entry name" value="Triosephosphate_isomerase"/>
</dbReference>
<evidence type="ECO:0000313" key="3">
    <source>
        <dbReference type="EMBL" id="SEB70674.1"/>
    </source>
</evidence>
<dbReference type="Proteomes" id="UP000199183">
    <property type="component" value="Unassembled WGS sequence"/>
</dbReference>
<dbReference type="PANTHER" id="PTHR21139:SF2">
    <property type="entry name" value="TRIOSEPHOSPHATE ISOMERASE"/>
    <property type="match status" value="1"/>
</dbReference>